<feature type="domain" description="Aminoacyl-tRNA synthetase class I anticodon-binding" evidence="9">
    <location>
        <begin position="360"/>
        <end position="507"/>
    </location>
</feature>
<evidence type="ECO:0000259" key="8">
    <source>
        <dbReference type="Pfam" id="PF00749"/>
    </source>
</evidence>
<dbReference type="CDD" id="cd00808">
    <property type="entry name" value="GluRS_core"/>
    <property type="match status" value="1"/>
</dbReference>
<keyword evidence="5 7" id="KW-0648">Protein biosynthesis</keyword>
<organism evidence="10 11">
    <name type="scientific">Mariniflexile gromovii</name>
    <dbReference type="NCBI Taxonomy" id="362523"/>
    <lineage>
        <taxon>Bacteria</taxon>
        <taxon>Pseudomonadati</taxon>
        <taxon>Bacteroidota</taxon>
        <taxon>Flavobacteriia</taxon>
        <taxon>Flavobacteriales</taxon>
        <taxon>Flavobacteriaceae</taxon>
        <taxon>Mariniflexile</taxon>
    </lineage>
</organism>
<evidence type="ECO:0000313" key="11">
    <source>
        <dbReference type="Proteomes" id="UP000670776"/>
    </source>
</evidence>
<dbReference type="Pfam" id="PF00749">
    <property type="entry name" value="tRNA-synt_1c"/>
    <property type="match status" value="1"/>
</dbReference>
<keyword evidence="7" id="KW-0963">Cytoplasm</keyword>
<feature type="short sequence motif" description="'HIGH' region" evidence="7">
    <location>
        <begin position="11"/>
        <end position="21"/>
    </location>
</feature>
<evidence type="ECO:0000259" key="9">
    <source>
        <dbReference type="Pfam" id="PF19269"/>
    </source>
</evidence>
<evidence type="ECO:0000256" key="4">
    <source>
        <dbReference type="ARBA" id="ARBA00022840"/>
    </source>
</evidence>
<protein>
    <recommendedName>
        <fullName evidence="7">Glutamate--tRNA ligase</fullName>
        <ecNumber evidence="7">6.1.1.17</ecNumber>
    </recommendedName>
    <alternativeName>
        <fullName evidence="7">Glutamyl-tRNA synthetase</fullName>
        <shortName evidence="7">GluRS</shortName>
    </alternativeName>
</protein>
<dbReference type="GO" id="GO:0004818">
    <property type="term" value="F:glutamate-tRNA ligase activity"/>
    <property type="evidence" value="ECO:0007669"/>
    <property type="project" value="UniProtKB-EC"/>
</dbReference>
<evidence type="ECO:0000256" key="5">
    <source>
        <dbReference type="ARBA" id="ARBA00022917"/>
    </source>
</evidence>
<dbReference type="PANTHER" id="PTHR43311:SF2">
    <property type="entry name" value="GLUTAMATE--TRNA LIGASE, MITOCHONDRIAL-RELATED"/>
    <property type="match status" value="1"/>
</dbReference>
<dbReference type="InterPro" id="IPR014729">
    <property type="entry name" value="Rossmann-like_a/b/a_fold"/>
</dbReference>
<dbReference type="RefSeq" id="WP_209652709.1">
    <property type="nucleotide sequence ID" value="NZ_JAGJCB010000002.1"/>
</dbReference>
<keyword evidence="4 7" id="KW-0067">ATP-binding</keyword>
<accession>A0ABS4BQL9</accession>
<dbReference type="PROSITE" id="PS00178">
    <property type="entry name" value="AA_TRNA_LIGASE_I"/>
    <property type="match status" value="1"/>
</dbReference>
<evidence type="ECO:0000256" key="2">
    <source>
        <dbReference type="ARBA" id="ARBA00022598"/>
    </source>
</evidence>
<dbReference type="PRINTS" id="PR00987">
    <property type="entry name" value="TRNASYNTHGLU"/>
</dbReference>
<dbReference type="Gene3D" id="1.10.10.350">
    <property type="match status" value="1"/>
</dbReference>
<evidence type="ECO:0000256" key="7">
    <source>
        <dbReference type="HAMAP-Rule" id="MF_00022"/>
    </source>
</evidence>
<dbReference type="EC" id="6.1.1.17" evidence="7"/>
<name>A0ABS4BQL9_9FLAO</name>
<keyword evidence="3 7" id="KW-0547">Nucleotide-binding</keyword>
<evidence type="ECO:0000256" key="6">
    <source>
        <dbReference type="ARBA" id="ARBA00023146"/>
    </source>
</evidence>
<dbReference type="InterPro" id="IPR020751">
    <property type="entry name" value="aa-tRNA-synth_I_codon-bd_sub2"/>
</dbReference>
<comment type="subunit">
    <text evidence="7">Monomer.</text>
</comment>
<dbReference type="HAMAP" id="MF_00022">
    <property type="entry name" value="Glu_tRNA_synth_type1"/>
    <property type="match status" value="1"/>
</dbReference>
<dbReference type="InterPro" id="IPR008925">
    <property type="entry name" value="aa_tRNA-synth_I_cd-bd_sf"/>
</dbReference>
<dbReference type="Gene3D" id="3.40.50.620">
    <property type="entry name" value="HUPs"/>
    <property type="match status" value="1"/>
</dbReference>
<comment type="similarity">
    <text evidence="1 7">Belongs to the class-I aminoacyl-tRNA synthetase family. Glutamate--tRNA ligase type 1 subfamily.</text>
</comment>
<dbReference type="NCBIfam" id="TIGR00464">
    <property type="entry name" value="gltX_bact"/>
    <property type="match status" value="1"/>
</dbReference>
<comment type="caution">
    <text evidence="10">The sequence shown here is derived from an EMBL/GenBank/DDBJ whole genome shotgun (WGS) entry which is preliminary data.</text>
</comment>
<keyword evidence="11" id="KW-1185">Reference proteome</keyword>
<dbReference type="Proteomes" id="UP000670776">
    <property type="component" value="Unassembled WGS sequence"/>
</dbReference>
<dbReference type="InterPro" id="IPR045462">
    <property type="entry name" value="aa-tRNA-synth_I_cd-bd"/>
</dbReference>
<dbReference type="InterPro" id="IPR049940">
    <property type="entry name" value="GluQ/Sye"/>
</dbReference>
<comment type="function">
    <text evidence="7">Catalyzes the attachment of glutamate to tRNA(Glu) in a two-step reaction: glutamate is first activated by ATP to form Glu-AMP and then transferred to the acceptor end of tRNA(Glu).</text>
</comment>
<evidence type="ECO:0000256" key="1">
    <source>
        <dbReference type="ARBA" id="ARBA00007894"/>
    </source>
</evidence>
<keyword evidence="2 7" id="KW-0436">Ligase</keyword>
<dbReference type="SUPFAM" id="SSF48163">
    <property type="entry name" value="An anticodon-binding domain of class I aminoacyl-tRNA synthetases"/>
    <property type="match status" value="1"/>
</dbReference>
<feature type="short sequence motif" description="'KMSKS' region" evidence="7">
    <location>
        <begin position="260"/>
        <end position="264"/>
    </location>
</feature>
<dbReference type="PANTHER" id="PTHR43311">
    <property type="entry name" value="GLUTAMATE--TRNA LIGASE"/>
    <property type="match status" value="1"/>
</dbReference>
<proteinExistence type="inferred from homology"/>
<feature type="binding site" evidence="7">
    <location>
        <position position="263"/>
    </location>
    <ligand>
        <name>ATP</name>
        <dbReference type="ChEBI" id="CHEBI:30616"/>
    </ligand>
</feature>
<dbReference type="SUPFAM" id="SSF52374">
    <property type="entry name" value="Nucleotidylyl transferase"/>
    <property type="match status" value="1"/>
</dbReference>
<keyword evidence="6 7" id="KW-0030">Aminoacyl-tRNA synthetase</keyword>
<reference evidence="10 11" key="1">
    <citation type="submission" date="2021-04" db="EMBL/GenBank/DDBJ databases">
        <title>Mariniflexile gromovii gen. nov., sp. nov., a gliding bacterium isolated from the sea urchin Strongylocentrotus intermedius.</title>
        <authorList>
            <person name="Ko S."/>
            <person name="Le V."/>
            <person name="Ahn C.-Y."/>
            <person name="Oh H.-M."/>
        </authorList>
    </citation>
    <scope>NUCLEOTIDE SEQUENCE [LARGE SCALE GENOMIC DNA]</scope>
    <source>
        <strain evidence="10 11">KCTC 12570</strain>
    </source>
</reference>
<dbReference type="InterPro" id="IPR000924">
    <property type="entry name" value="Glu/Gln-tRNA-synth"/>
</dbReference>
<feature type="domain" description="Glutamyl/glutaminyl-tRNA synthetase class Ib catalytic" evidence="8">
    <location>
        <begin position="4"/>
        <end position="346"/>
    </location>
</feature>
<dbReference type="InterPro" id="IPR020058">
    <property type="entry name" value="Glu/Gln-tRNA-synth_Ib_cat-dom"/>
</dbReference>
<dbReference type="InterPro" id="IPR001412">
    <property type="entry name" value="aa-tRNA-synth_I_CS"/>
</dbReference>
<dbReference type="InterPro" id="IPR004527">
    <property type="entry name" value="Glu-tRNA-ligase_bac/mito"/>
</dbReference>
<dbReference type="InterPro" id="IPR033910">
    <property type="entry name" value="GluRS_core"/>
</dbReference>
<dbReference type="EMBL" id="JAGJCB010000002">
    <property type="protein sequence ID" value="MBP0902883.1"/>
    <property type="molecule type" value="Genomic_DNA"/>
</dbReference>
<comment type="catalytic activity">
    <reaction evidence="7">
        <text>tRNA(Glu) + L-glutamate + ATP = L-glutamyl-tRNA(Glu) + AMP + diphosphate</text>
        <dbReference type="Rhea" id="RHEA:23540"/>
        <dbReference type="Rhea" id="RHEA-COMP:9663"/>
        <dbReference type="Rhea" id="RHEA-COMP:9680"/>
        <dbReference type="ChEBI" id="CHEBI:29985"/>
        <dbReference type="ChEBI" id="CHEBI:30616"/>
        <dbReference type="ChEBI" id="CHEBI:33019"/>
        <dbReference type="ChEBI" id="CHEBI:78442"/>
        <dbReference type="ChEBI" id="CHEBI:78520"/>
        <dbReference type="ChEBI" id="CHEBI:456215"/>
        <dbReference type="EC" id="6.1.1.17"/>
    </reaction>
</comment>
<comment type="subcellular location">
    <subcellularLocation>
        <location evidence="7">Cytoplasm</location>
    </subcellularLocation>
</comment>
<evidence type="ECO:0000313" key="10">
    <source>
        <dbReference type="EMBL" id="MBP0902883.1"/>
    </source>
</evidence>
<evidence type="ECO:0000256" key="3">
    <source>
        <dbReference type="ARBA" id="ARBA00022741"/>
    </source>
</evidence>
<comment type="caution">
    <text evidence="7">Lacks conserved residue(s) required for the propagation of feature annotation.</text>
</comment>
<sequence>MTKKVRVRFAPSPTGPLHIGGVRTALFNYLFAKKHQGTFILRIEDTDQNRYVEGAEQYIIDALNWCGIPFDEGINKNEKFGPYRQSERKHLYKQYADELIASGNAYYAFDTAEDLDFHRTDHEAKGKTFIYNWHNRLKLSNSLSLSAEEVQAKLDAGDEYVIRFKSPQDETLHLKDIIRGDIKIDTNILDDKVLFKSDGMPTYHLANIVDDHLMEITHVIRGEEWLPSLALHYQLYKAFGWEAPEFAHLPLILKPTGKGKLSKRDGDKLGFPVFPLQWSDPVTYEVSRGYKEDGYFPEAMINFLAFLGWNPGTEQEIFSLKELIAAFELERVNKSGARFDPDKIKWFNHHYMQEQSNDALAELFKPIVDENVTLSAVEGSHDIDVNYISIVIGMIKERATFISDFWELSAYFFEAPKSFDEKATKKALKENTADIMASIKAIINGIENFSTETLQTEIKGWITANNIGFGQVMMPLRIALVGALQGPDVFDIMYMIGKAETVKRIEALVSTI</sequence>
<dbReference type="Pfam" id="PF19269">
    <property type="entry name" value="Anticodon_2"/>
    <property type="match status" value="1"/>
</dbReference>
<gene>
    <name evidence="7" type="primary">gltX</name>
    <name evidence="10" type="ORF">J8H85_03490</name>
</gene>